<accession>A0AAW4YCL3</accession>
<evidence type="ECO:0000256" key="1">
    <source>
        <dbReference type="ARBA" id="ARBA00004168"/>
    </source>
</evidence>
<dbReference type="PROSITE" id="PS50978">
    <property type="entry name" value="NEAT"/>
    <property type="match status" value="1"/>
</dbReference>
<gene>
    <name evidence="8" type="ORF">LB359_18760</name>
</gene>
<feature type="compositionally biased region" description="Polar residues" evidence="6">
    <location>
        <begin position="103"/>
        <end position="146"/>
    </location>
</feature>
<reference evidence="8" key="2">
    <citation type="submission" date="2023-08" db="EMBL/GenBank/DDBJ databases">
        <authorList>
            <person name="Zhao H."/>
            <person name="Wang X."/>
        </authorList>
    </citation>
    <scope>NUCLEOTIDE SEQUENCE</scope>
    <source>
        <strain evidence="8">NC-4</strain>
    </source>
</reference>
<keyword evidence="4" id="KW-0732">Signal</keyword>
<dbReference type="Pfam" id="PF05031">
    <property type="entry name" value="NEAT"/>
    <property type="match status" value="1"/>
</dbReference>
<evidence type="ECO:0000256" key="5">
    <source>
        <dbReference type="ARBA" id="ARBA00023088"/>
    </source>
</evidence>
<dbReference type="Gene3D" id="2.60.40.1850">
    <property type="match status" value="1"/>
</dbReference>
<feature type="non-terminal residue" evidence="8">
    <location>
        <position position="146"/>
    </location>
</feature>
<dbReference type="AlphaFoldDB" id="A0AAW4YCL3"/>
<dbReference type="InterPro" id="IPR050436">
    <property type="entry name" value="IsdA"/>
</dbReference>
<evidence type="ECO:0000259" key="7">
    <source>
        <dbReference type="PROSITE" id="PS50978"/>
    </source>
</evidence>
<keyword evidence="2" id="KW-0134">Cell wall</keyword>
<evidence type="ECO:0000256" key="3">
    <source>
        <dbReference type="ARBA" id="ARBA00022525"/>
    </source>
</evidence>
<reference evidence="8" key="1">
    <citation type="journal article" date="2021" name="Front Med (Lausanne)">
        <title>The Prevalence and Determinants of Fusidic Acid Resistance Among Methicillin-Resistant Staphylococcus aureus Clinical Isolates in China.</title>
        <authorList>
            <person name="Zhao H."/>
            <person name="Wang X."/>
            <person name="Wang B."/>
            <person name="Xu Y."/>
            <person name="Rao L."/>
            <person name="Wan B."/>
            <person name="Guo Y."/>
            <person name="Wu X."/>
            <person name="Yu J."/>
            <person name="Chen L."/>
            <person name="Li M."/>
            <person name="Yu F."/>
        </authorList>
    </citation>
    <scope>NUCLEOTIDE SEQUENCE</scope>
    <source>
        <strain evidence="8">NC-4</strain>
    </source>
</reference>
<organism evidence="8 9">
    <name type="scientific">Staphylococcus aureus</name>
    <dbReference type="NCBI Taxonomy" id="1280"/>
    <lineage>
        <taxon>Bacteria</taxon>
        <taxon>Bacillati</taxon>
        <taxon>Bacillota</taxon>
        <taxon>Bacilli</taxon>
        <taxon>Bacillales</taxon>
        <taxon>Staphylococcaceae</taxon>
        <taxon>Staphylococcus</taxon>
    </lineage>
</organism>
<dbReference type="InterPro" id="IPR006635">
    <property type="entry name" value="NEAT_dom"/>
</dbReference>
<feature type="region of interest" description="Disordered" evidence="6">
    <location>
        <begin position="59"/>
        <end position="146"/>
    </location>
</feature>
<dbReference type="InterPro" id="IPR037250">
    <property type="entry name" value="NEAT_dom_sf"/>
</dbReference>
<dbReference type="PANTHER" id="PTHR37824:SF1">
    <property type="entry name" value="IRON-REGULATED SURFACE DETERMINANT PROTEIN C"/>
    <property type="match status" value="1"/>
</dbReference>
<feature type="non-terminal residue" evidence="8">
    <location>
        <position position="1"/>
    </location>
</feature>
<protein>
    <submittedName>
        <fullName evidence="8">NEAT domain-containing protein</fullName>
    </submittedName>
</protein>
<comment type="subcellular location">
    <subcellularLocation>
        <location evidence="1">Secreted</location>
        <location evidence="1">Cell wall</location>
        <topology evidence="1">Peptidoglycan-anchor</topology>
    </subcellularLocation>
</comment>
<name>A0AAW4YCL3_STAAU</name>
<dbReference type="PANTHER" id="PTHR37824">
    <property type="entry name" value="IRON-REGULATED SURFACE DETERMINANT PROTEIN C"/>
    <property type="match status" value="1"/>
</dbReference>
<feature type="compositionally biased region" description="Low complexity" evidence="6">
    <location>
        <begin position="77"/>
        <end position="88"/>
    </location>
</feature>
<sequence>ATTVVNDDKKADTRTINVAVEPGYKSLTTKVHIVVPQINYNHRYTTHLEFEKAIPTLADAAKPNNVKPVQPKPAQPKTPTEQTKPVQPKVEKVKPAVTAPSKAENTQTTKVVSTEATKDQSQTHSARTVKTTQTAQEQNKVQTPVK</sequence>
<evidence type="ECO:0000256" key="6">
    <source>
        <dbReference type="SAM" id="MobiDB-lite"/>
    </source>
</evidence>
<dbReference type="EMBL" id="JAIUEN010000690">
    <property type="protein sequence ID" value="MCE3364261.1"/>
    <property type="molecule type" value="Genomic_DNA"/>
</dbReference>
<keyword evidence="5" id="KW-0572">Peptidoglycan-anchor</keyword>
<evidence type="ECO:0000256" key="4">
    <source>
        <dbReference type="ARBA" id="ARBA00022729"/>
    </source>
</evidence>
<proteinExistence type="predicted"/>
<evidence type="ECO:0000256" key="2">
    <source>
        <dbReference type="ARBA" id="ARBA00022512"/>
    </source>
</evidence>
<dbReference type="SUPFAM" id="SSF158911">
    <property type="entry name" value="NEAT domain-like"/>
    <property type="match status" value="1"/>
</dbReference>
<comment type="caution">
    <text evidence="8">The sequence shown here is derived from an EMBL/GenBank/DDBJ whole genome shotgun (WGS) entry which is preliminary data.</text>
</comment>
<feature type="domain" description="NEAT" evidence="7">
    <location>
        <begin position="1"/>
        <end position="58"/>
    </location>
</feature>
<keyword evidence="3" id="KW-0964">Secreted</keyword>
<evidence type="ECO:0000313" key="8">
    <source>
        <dbReference type="EMBL" id="MCE3364261.1"/>
    </source>
</evidence>
<evidence type="ECO:0000313" key="9">
    <source>
        <dbReference type="Proteomes" id="UP001200271"/>
    </source>
</evidence>
<dbReference type="Proteomes" id="UP001200271">
    <property type="component" value="Unassembled WGS sequence"/>
</dbReference>